<feature type="transmembrane region" description="Helical" evidence="7">
    <location>
        <begin position="6"/>
        <end position="24"/>
    </location>
</feature>
<keyword evidence="5 7" id="KW-1133">Transmembrane helix</keyword>
<feature type="transmembrane region" description="Helical" evidence="7">
    <location>
        <begin position="112"/>
        <end position="133"/>
    </location>
</feature>
<dbReference type="HAMAP" id="MF_00038">
    <property type="entry name" value="MraY"/>
    <property type="match status" value="1"/>
</dbReference>
<evidence type="ECO:0000256" key="3">
    <source>
        <dbReference type="ARBA" id="ARBA00022679"/>
    </source>
</evidence>
<evidence type="ECO:0000256" key="1">
    <source>
        <dbReference type="ARBA" id="ARBA00004141"/>
    </source>
</evidence>
<comment type="caution">
    <text evidence="9">The sequence shown here is derived from an EMBL/GenBank/DDBJ whole genome shotgun (WGS) entry which is preliminary data.</text>
</comment>
<evidence type="ECO:0000256" key="5">
    <source>
        <dbReference type="ARBA" id="ARBA00022989"/>
    </source>
</evidence>
<reference evidence="9 10" key="1">
    <citation type="submission" date="2021-06" db="EMBL/GenBank/DDBJ databases">
        <title>Staphylococcus lentus K169 genome sequencing.</title>
        <authorList>
            <person name="Sundareshan S."/>
            <person name="Akhila D.S."/>
            <person name="Prachi D."/>
            <person name="Sivakumar R."/>
            <person name="Rajendhran J."/>
            <person name="Isloor S."/>
            <person name="Hegde N.R."/>
        </authorList>
    </citation>
    <scope>NUCLEOTIDE SEQUENCE [LARGE SCALE GENOMIC DNA]</scope>
    <source>
        <strain evidence="9 10">K169</strain>
    </source>
</reference>
<keyword evidence="3 7" id="KW-0808">Transferase</keyword>
<proteinExistence type="inferred from homology"/>
<accession>A0ABS6GTR0</accession>
<gene>
    <name evidence="7 9" type="primary">mraY</name>
    <name evidence="9" type="ORF">KQ656_00725</name>
</gene>
<keyword evidence="7" id="KW-0131">Cell cycle</keyword>
<dbReference type="Proteomes" id="UP000770161">
    <property type="component" value="Unassembled WGS sequence"/>
</dbReference>
<dbReference type="InterPro" id="IPR018480">
    <property type="entry name" value="PNAcMuramoyl-5peptid_Trfase_CS"/>
</dbReference>
<dbReference type="Pfam" id="PF00953">
    <property type="entry name" value="Glycos_transf_4"/>
    <property type="match status" value="1"/>
</dbReference>
<keyword evidence="7" id="KW-0460">Magnesium</keyword>
<feature type="transmembrane region" description="Helical" evidence="7">
    <location>
        <begin position="176"/>
        <end position="195"/>
    </location>
</feature>
<dbReference type="EMBL" id="JAHLZN010000001">
    <property type="protein sequence ID" value="MBU6112456.1"/>
    <property type="molecule type" value="Genomic_DNA"/>
</dbReference>
<sequence length="321" mass="35439">MNFTLPVIAFLLTLILVPILIPTLKKLKFGQSIREEGPQSHMKKTGTPTMGGLTFLLSTIVVTVIALFFADQIGPLILLLFVTIGFGLIGFIDDYIIVVKKNNQGLTSKQKFLAQIAIAVIFYIVSVALPNYQFESAINIPFTDWSLPLSVFYIVFIIFWQVGFSNAVNLTDGLDGLSTGLSVIAFAFYAILSFVLDKPEIGLFCLVMLASLIGFLIYNKYPAKVFMGDTGSLALGGIFATISIMLNQEITLLLIGFVFVIETLSVMLQVTSYKLTGKRIFKMSPLHHHFELVGWSEWKVVLVFWATGIVTGVIGLWIGVM</sequence>
<keyword evidence="7" id="KW-0961">Cell wall biogenesis/degradation</keyword>
<keyword evidence="6 7" id="KW-0472">Membrane</keyword>
<name>A0ABS6GTR0_MAMLE</name>
<dbReference type="RefSeq" id="WP_216683130.1">
    <property type="nucleotide sequence ID" value="NZ_JAHLZN010000001.1"/>
</dbReference>
<evidence type="ECO:0000313" key="10">
    <source>
        <dbReference type="Proteomes" id="UP000770161"/>
    </source>
</evidence>
<dbReference type="InterPro" id="IPR000715">
    <property type="entry name" value="Glycosyl_transferase_4"/>
</dbReference>
<keyword evidence="7" id="KW-1003">Cell membrane</keyword>
<dbReference type="PROSITE" id="PS01348">
    <property type="entry name" value="MRAY_2"/>
    <property type="match status" value="1"/>
</dbReference>
<feature type="transmembrane region" description="Helical" evidence="7">
    <location>
        <begin position="225"/>
        <end position="246"/>
    </location>
</feature>
<feature type="transmembrane region" description="Helical" evidence="7">
    <location>
        <begin position="252"/>
        <end position="273"/>
    </location>
</feature>
<comment type="subcellular location">
    <subcellularLocation>
        <location evidence="7">Cell membrane</location>
        <topology evidence="7">Multi-pass membrane protein</topology>
    </subcellularLocation>
    <subcellularLocation>
        <location evidence="1">Membrane</location>
        <topology evidence="1">Multi-pass membrane protein</topology>
    </subcellularLocation>
</comment>
<keyword evidence="7" id="KW-0132">Cell division</keyword>
<dbReference type="EC" id="2.7.8.13" evidence="7 8"/>
<evidence type="ECO:0000256" key="7">
    <source>
        <dbReference type="HAMAP-Rule" id="MF_00038"/>
    </source>
</evidence>
<dbReference type="PANTHER" id="PTHR22926:SF5">
    <property type="entry name" value="PHOSPHO-N-ACETYLMURAMOYL-PENTAPEPTIDE-TRANSFERASE HOMOLOG"/>
    <property type="match status" value="1"/>
</dbReference>
<dbReference type="InterPro" id="IPR003524">
    <property type="entry name" value="PNAcMuramoyl-5peptid_Trfase"/>
</dbReference>
<feature type="transmembrane region" description="Helical" evidence="7">
    <location>
        <begin position="76"/>
        <end position="100"/>
    </location>
</feature>
<feature type="transmembrane region" description="Helical" evidence="7">
    <location>
        <begin position="300"/>
        <end position="320"/>
    </location>
</feature>
<keyword evidence="7" id="KW-0479">Metal-binding</keyword>
<dbReference type="CDD" id="cd06852">
    <property type="entry name" value="GT_MraY"/>
    <property type="match status" value="1"/>
</dbReference>
<keyword evidence="7" id="KW-0573">Peptidoglycan synthesis</keyword>
<keyword evidence="4 7" id="KW-0812">Transmembrane</keyword>
<evidence type="ECO:0000313" key="9">
    <source>
        <dbReference type="EMBL" id="MBU6112456.1"/>
    </source>
</evidence>
<comment type="catalytic activity">
    <reaction evidence="7">
        <text>UDP-N-acetyl-alpha-D-muramoyl-L-alanyl-gamma-D-glutamyl-meso-2,6-diaminopimeloyl-D-alanyl-D-alanine + di-trans,octa-cis-undecaprenyl phosphate = di-trans,octa-cis-undecaprenyl diphospho-N-acetyl-alpha-D-muramoyl-L-alanyl-D-glutamyl-meso-2,6-diaminopimeloyl-D-alanyl-D-alanine + UMP</text>
        <dbReference type="Rhea" id="RHEA:28386"/>
        <dbReference type="ChEBI" id="CHEBI:57865"/>
        <dbReference type="ChEBI" id="CHEBI:60392"/>
        <dbReference type="ChEBI" id="CHEBI:61386"/>
        <dbReference type="ChEBI" id="CHEBI:61387"/>
        <dbReference type="EC" id="2.7.8.13"/>
    </reaction>
</comment>
<feature type="transmembrane region" description="Helical" evidence="7">
    <location>
        <begin position="50"/>
        <end position="70"/>
    </location>
</feature>
<evidence type="ECO:0000256" key="6">
    <source>
        <dbReference type="ARBA" id="ARBA00023136"/>
    </source>
</evidence>
<protein>
    <recommendedName>
        <fullName evidence="7 8">Phospho-N-acetylmuramoyl-pentapeptide-transferase</fullName>
        <ecNumber evidence="7 8">2.7.8.13</ecNumber>
    </recommendedName>
    <alternativeName>
        <fullName evidence="7">UDP-MurNAc-pentapeptide phosphotransferase</fullName>
    </alternativeName>
</protein>
<dbReference type="NCBIfam" id="TIGR00445">
    <property type="entry name" value="mraY"/>
    <property type="match status" value="1"/>
</dbReference>
<organism evidence="9 10">
    <name type="scientific">Mammaliicoccus lentus</name>
    <name type="common">Staphylococcus lentus</name>
    <dbReference type="NCBI Taxonomy" id="42858"/>
    <lineage>
        <taxon>Bacteria</taxon>
        <taxon>Bacillati</taxon>
        <taxon>Bacillota</taxon>
        <taxon>Bacilli</taxon>
        <taxon>Bacillales</taxon>
        <taxon>Staphylococcaceae</taxon>
        <taxon>Mammaliicoccus</taxon>
    </lineage>
</organism>
<feature type="transmembrane region" description="Helical" evidence="7">
    <location>
        <begin position="201"/>
        <end position="218"/>
    </location>
</feature>
<evidence type="ECO:0000256" key="4">
    <source>
        <dbReference type="ARBA" id="ARBA00022692"/>
    </source>
</evidence>
<comment type="function">
    <text evidence="7">Catalyzes the initial step of the lipid cycle reactions in the biosynthesis of the cell wall peptidoglycan: transfers peptidoglycan precursor phospho-MurNAc-pentapeptide from UDP-MurNAc-pentapeptide onto the lipid carrier undecaprenyl phosphate, yielding undecaprenyl-pyrophosphoryl-MurNAc-pentapeptide, known as lipid I.</text>
</comment>
<evidence type="ECO:0000256" key="2">
    <source>
        <dbReference type="ARBA" id="ARBA00005583"/>
    </source>
</evidence>
<dbReference type="GO" id="GO:0016740">
    <property type="term" value="F:transferase activity"/>
    <property type="evidence" value="ECO:0007669"/>
    <property type="project" value="UniProtKB-KW"/>
</dbReference>
<evidence type="ECO:0000256" key="8">
    <source>
        <dbReference type="NCBIfam" id="TIGR00445"/>
    </source>
</evidence>
<keyword evidence="7" id="KW-0133">Cell shape</keyword>
<comment type="similarity">
    <text evidence="2 7">Belongs to the glycosyltransferase 4 family. MraY subfamily.</text>
</comment>
<feature type="transmembrane region" description="Helical" evidence="7">
    <location>
        <begin position="145"/>
        <end position="164"/>
    </location>
</feature>
<dbReference type="PANTHER" id="PTHR22926">
    <property type="entry name" value="PHOSPHO-N-ACETYLMURAMOYL-PENTAPEPTIDE-TRANSFERASE"/>
    <property type="match status" value="1"/>
</dbReference>
<comment type="pathway">
    <text evidence="7">Cell wall biogenesis; peptidoglycan biosynthesis.</text>
</comment>
<comment type="cofactor">
    <cofactor evidence="7">
        <name>Mg(2+)</name>
        <dbReference type="ChEBI" id="CHEBI:18420"/>
    </cofactor>
</comment>
<dbReference type="PROSITE" id="PS01347">
    <property type="entry name" value="MRAY_1"/>
    <property type="match status" value="1"/>
</dbReference>
<keyword evidence="10" id="KW-1185">Reference proteome</keyword>